<organism evidence="1 2">
    <name type="scientific">Belliella filtrata</name>
    <dbReference type="NCBI Taxonomy" id="2923435"/>
    <lineage>
        <taxon>Bacteria</taxon>
        <taxon>Pseudomonadati</taxon>
        <taxon>Bacteroidota</taxon>
        <taxon>Cytophagia</taxon>
        <taxon>Cytophagales</taxon>
        <taxon>Cyclobacteriaceae</taxon>
        <taxon>Belliella</taxon>
    </lineage>
</organism>
<protein>
    <submittedName>
        <fullName evidence="1">Uncharacterized protein</fullName>
    </submittedName>
</protein>
<dbReference type="Proteomes" id="UP001165489">
    <property type="component" value="Unassembled WGS sequence"/>
</dbReference>
<gene>
    <name evidence="1" type="ORF">MM239_07630</name>
</gene>
<evidence type="ECO:0000313" key="2">
    <source>
        <dbReference type="Proteomes" id="UP001165489"/>
    </source>
</evidence>
<evidence type="ECO:0000313" key="1">
    <source>
        <dbReference type="EMBL" id="MCH7409259.1"/>
    </source>
</evidence>
<proteinExistence type="predicted"/>
<comment type="caution">
    <text evidence="1">The sequence shown here is derived from an EMBL/GenBank/DDBJ whole genome shotgun (WGS) entry which is preliminary data.</text>
</comment>
<dbReference type="EMBL" id="JAKZGP010000014">
    <property type="protein sequence ID" value="MCH7409259.1"/>
    <property type="molecule type" value="Genomic_DNA"/>
</dbReference>
<name>A0ABS9UYM3_9BACT</name>
<dbReference type="RefSeq" id="WP_241347609.1">
    <property type="nucleotide sequence ID" value="NZ_JAKZGP010000014.1"/>
</dbReference>
<accession>A0ABS9UYM3</accession>
<keyword evidence="2" id="KW-1185">Reference proteome</keyword>
<sequence length="106" mass="12012">MINFINLSANFYNSDTVVPDGIKVHDPIDTLAEIIVEFIFDMDNEIIPDTESSQNERKFKDFKLFCNQFALKEKNEFNLVSKSWPSIAEAIHFSSANDVTGPPPEA</sequence>
<reference evidence="1" key="1">
    <citation type="submission" date="2022-03" db="EMBL/GenBank/DDBJ databases">
        <title>De novo assembled genomes of Belliella spp. (Cyclobacteriaceae) strains.</title>
        <authorList>
            <person name="Szabo A."/>
            <person name="Korponai K."/>
            <person name="Felfoldi T."/>
        </authorList>
    </citation>
    <scope>NUCLEOTIDE SEQUENCE</scope>
    <source>
        <strain evidence="1">DSM 111904</strain>
    </source>
</reference>